<dbReference type="InterPro" id="IPR032675">
    <property type="entry name" value="LRR_dom_sf"/>
</dbReference>
<dbReference type="Pfam" id="PF13855">
    <property type="entry name" value="LRR_8"/>
    <property type="match status" value="2"/>
</dbReference>
<feature type="region of interest" description="Disordered" evidence="4">
    <location>
        <begin position="644"/>
        <end position="667"/>
    </location>
</feature>
<evidence type="ECO:0000259" key="5">
    <source>
        <dbReference type="Pfam" id="PF23598"/>
    </source>
</evidence>
<sequence length="789" mass="87546">MPSKFAAMRRSATSSASAAAPGSSMARILRMARQSGSLNLYSRDMVSFPDEVFRLYEQLDDDERSWECAVLRKLDLSYNDIAEIPSQVETLKYLVSFKMRHNHLRQVPLSLWKVETLTLLDLSKYDVVKRCGCLPEDLGKLHKLRELGLEGNKLTQLPESLGALIHLEVLRVESNHLTMLPSTIGHLRSLKSFSAYSNQITELPLSFGELTNLQTVDLKKNCLVTTGDAFCKLVSIKYIDLRQNKLTVFPMLSENSVCLDQLFLGFNMLREIPEHVVSSVMESLTVLDVCDNKLQQLSDNIPRLHRLKTLDVSNNDLHDLPAGLGYLKYLDHLLVEGNPLRSIRRSVISSGTQPLKKYLRTRGGPPVGVDTIEEEVDEFIMRQREAKQDEPMPEEAPHEDEYLFREAAASGKLQLVDMKLQHLPTQFHAAGKYHFGEFLHQLDLSKNWLQELPAAIGDLTSLHTLTAVQCGLKSVHSSIAMLPSLKHLRLSKNSLTTDAVNTILASGTHGICLSLTELDLRNNMLTDIPQNLRDLKSIDTLVLSFNLLRVLDGFPWSTMHHLSVLSVADNQLESCGTVYQVPNLTSLSLENNELRQIPAELALCKSLRALYLAGNPQRGIRAHVLNSGTEAVLKYLRSRLPSDASPLTVGQGSQHSAGTAKSPNCVNQDDERVVDQPVVAATPNAVKPKRLCVDLSTSSPRPLNPATPSTDVLSLKPASASAPVEAAAEILVSSAADKVLAELDVKIQKLEQQLDDFAVTAAKRFALKKDLAMTRSLRIRHMRKIGQTS</sequence>
<dbReference type="Pfam" id="PF23598">
    <property type="entry name" value="LRR_14"/>
    <property type="match status" value="1"/>
</dbReference>
<evidence type="ECO:0000313" key="6">
    <source>
        <dbReference type="EnsemblProtists" id="HpaP813729"/>
    </source>
</evidence>
<dbReference type="EMBL" id="JH598172">
    <property type="status" value="NOT_ANNOTATED_CDS"/>
    <property type="molecule type" value="Genomic_DNA"/>
</dbReference>
<dbReference type="PROSITE" id="PS51450">
    <property type="entry name" value="LRR"/>
    <property type="match status" value="4"/>
</dbReference>
<keyword evidence="7" id="KW-1185">Reference proteome</keyword>
<protein>
    <recommendedName>
        <fullName evidence="5">Disease resistance R13L4/SHOC-2-like LRR domain-containing protein</fullName>
    </recommendedName>
</protein>
<dbReference type="PANTHER" id="PTHR48051">
    <property type="match status" value="1"/>
</dbReference>
<dbReference type="PANTHER" id="PTHR48051:SF54">
    <property type="entry name" value="LEUCINE-RICH REPEAT-CONTAINING PROTEIN"/>
    <property type="match status" value="1"/>
</dbReference>
<evidence type="ECO:0000256" key="3">
    <source>
        <dbReference type="SAM" id="Coils"/>
    </source>
</evidence>
<dbReference type="EnsemblProtists" id="HpaT813729">
    <property type="protein sequence ID" value="HpaP813729"/>
    <property type="gene ID" value="HpaG813729"/>
</dbReference>
<dbReference type="SMART" id="SM00364">
    <property type="entry name" value="LRR_BAC"/>
    <property type="match status" value="9"/>
</dbReference>
<dbReference type="OMA" id="CMLHKLT"/>
<dbReference type="Gene3D" id="3.80.10.10">
    <property type="entry name" value="Ribonuclease Inhibitor"/>
    <property type="match status" value="3"/>
</dbReference>
<dbReference type="InterPro" id="IPR050216">
    <property type="entry name" value="LRR_domain-containing"/>
</dbReference>
<dbReference type="HOGENOM" id="CLU_000288_18_23_1"/>
<feature type="coiled-coil region" evidence="3">
    <location>
        <begin position="733"/>
        <end position="760"/>
    </location>
</feature>
<dbReference type="AlphaFoldDB" id="M4C3R1"/>
<dbReference type="FunFam" id="3.80.10.10:FF:000116">
    <property type="entry name" value="Leucine-rich repeat-containing protein 40"/>
    <property type="match status" value="1"/>
</dbReference>
<keyword evidence="2" id="KW-0677">Repeat</keyword>
<evidence type="ECO:0000256" key="1">
    <source>
        <dbReference type="ARBA" id="ARBA00022614"/>
    </source>
</evidence>
<dbReference type="VEuPathDB" id="FungiDB:HpaG813729"/>
<dbReference type="InParanoid" id="M4C3R1"/>
<dbReference type="eggNOG" id="KOG0472">
    <property type="taxonomic scope" value="Eukaryota"/>
</dbReference>
<name>M4C3R1_HYAAE</name>
<evidence type="ECO:0000256" key="4">
    <source>
        <dbReference type="SAM" id="MobiDB-lite"/>
    </source>
</evidence>
<reference evidence="7" key="1">
    <citation type="journal article" date="2010" name="Science">
        <title>Signatures of adaptation to obligate biotrophy in the Hyaloperonospora arabidopsidis genome.</title>
        <authorList>
            <person name="Baxter L."/>
            <person name="Tripathy S."/>
            <person name="Ishaque N."/>
            <person name="Boot N."/>
            <person name="Cabral A."/>
            <person name="Kemen E."/>
            <person name="Thines M."/>
            <person name="Ah-Fong A."/>
            <person name="Anderson R."/>
            <person name="Badejoko W."/>
            <person name="Bittner-Eddy P."/>
            <person name="Boore J.L."/>
            <person name="Chibucos M.C."/>
            <person name="Coates M."/>
            <person name="Dehal P."/>
            <person name="Delehaunty K."/>
            <person name="Dong S."/>
            <person name="Downton P."/>
            <person name="Dumas B."/>
            <person name="Fabro G."/>
            <person name="Fronick C."/>
            <person name="Fuerstenberg S.I."/>
            <person name="Fulton L."/>
            <person name="Gaulin E."/>
            <person name="Govers F."/>
            <person name="Hughes L."/>
            <person name="Humphray S."/>
            <person name="Jiang R.H."/>
            <person name="Judelson H."/>
            <person name="Kamoun S."/>
            <person name="Kyung K."/>
            <person name="Meijer H."/>
            <person name="Minx P."/>
            <person name="Morris P."/>
            <person name="Nelson J."/>
            <person name="Phuntumart V."/>
            <person name="Qutob D."/>
            <person name="Rehmany A."/>
            <person name="Rougon-Cardoso A."/>
            <person name="Ryden P."/>
            <person name="Torto-Alalibo T."/>
            <person name="Studholme D."/>
            <person name="Wang Y."/>
            <person name="Win J."/>
            <person name="Wood J."/>
            <person name="Clifton S.W."/>
            <person name="Rogers J."/>
            <person name="Van den Ackerveken G."/>
            <person name="Jones J.D."/>
            <person name="McDowell J.M."/>
            <person name="Beynon J."/>
            <person name="Tyler B.M."/>
        </authorList>
    </citation>
    <scope>NUCLEOTIDE SEQUENCE [LARGE SCALE GENOMIC DNA]</scope>
    <source>
        <strain evidence="7">Emoy2</strain>
    </source>
</reference>
<keyword evidence="1" id="KW-0433">Leucine-rich repeat</keyword>
<dbReference type="InterPro" id="IPR003591">
    <property type="entry name" value="Leu-rich_rpt_typical-subtyp"/>
</dbReference>
<evidence type="ECO:0000256" key="2">
    <source>
        <dbReference type="ARBA" id="ARBA00022737"/>
    </source>
</evidence>
<dbReference type="GO" id="GO:0005737">
    <property type="term" value="C:cytoplasm"/>
    <property type="evidence" value="ECO:0007669"/>
    <property type="project" value="TreeGrafter"/>
</dbReference>
<dbReference type="SUPFAM" id="SSF52058">
    <property type="entry name" value="L domain-like"/>
    <property type="match status" value="2"/>
</dbReference>
<feature type="domain" description="Disease resistance R13L4/SHOC-2-like LRR" evidence="5">
    <location>
        <begin position="111"/>
        <end position="218"/>
    </location>
</feature>
<dbReference type="Proteomes" id="UP000011713">
    <property type="component" value="Unassembled WGS sequence"/>
</dbReference>
<dbReference type="SMART" id="SM00369">
    <property type="entry name" value="LRR_TYP"/>
    <property type="match status" value="12"/>
</dbReference>
<proteinExistence type="predicted"/>
<dbReference type="STRING" id="559515.M4C3R1"/>
<dbReference type="InterPro" id="IPR001611">
    <property type="entry name" value="Leu-rich_rpt"/>
</dbReference>
<dbReference type="InterPro" id="IPR055414">
    <property type="entry name" value="LRR_R13L4/SHOC2-like"/>
</dbReference>
<reference evidence="6" key="2">
    <citation type="submission" date="2015-06" db="UniProtKB">
        <authorList>
            <consortium name="EnsemblProtists"/>
        </authorList>
    </citation>
    <scope>IDENTIFICATION</scope>
    <source>
        <strain evidence="6">Emoy2</strain>
    </source>
</reference>
<feature type="compositionally biased region" description="Polar residues" evidence="4">
    <location>
        <begin position="648"/>
        <end position="667"/>
    </location>
</feature>
<accession>M4C3R1</accession>
<dbReference type="Pfam" id="PF00560">
    <property type="entry name" value="LRR_1"/>
    <property type="match status" value="1"/>
</dbReference>
<evidence type="ECO:0000313" key="7">
    <source>
        <dbReference type="Proteomes" id="UP000011713"/>
    </source>
</evidence>
<keyword evidence="3" id="KW-0175">Coiled coil</keyword>
<organism evidence="6 7">
    <name type="scientific">Hyaloperonospora arabidopsidis (strain Emoy2)</name>
    <name type="common">Downy mildew agent</name>
    <name type="synonym">Peronospora arabidopsidis</name>
    <dbReference type="NCBI Taxonomy" id="559515"/>
    <lineage>
        <taxon>Eukaryota</taxon>
        <taxon>Sar</taxon>
        <taxon>Stramenopiles</taxon>
        <taxon>Oomycota</taxon>
        <taxon>Peronosporomycetes</taxon>
        <taxon>Peronosporales</taxon>
        <taxon>Peronosporaceae</taxon>
        <taxon>Hyaloperonospora</taxon>
    </lineage>
</organism>